<keyword evidence="2" id="KW-1185">Reference proteome</keyword>
<proteinExistence type="predicted"/>
<accession>A0ACC0WMI5</accession>
<dbReference type="Proteomes" id="UP001163321">
    <property type="component" value="Chromosome 12"/>
</dbReference>
<gene>
    <name evidence="1" type="ORF">PsorP6_011555</name>
</gene>
<name>A0ACC0WMI5_9STRA</name>
<evidence type="ECO:0000313" key="2">
    <source>
        <dbReference type="Proteomes" id="UP001163321"/>
    </source>
</evidence>
<comment type="caution">
    <text evidence="1">The sequence shown here is derived from an EMBL/GenBank/DDBJ whole genome shotgun (WGS) entry which is preliminary data.</text>
</comment>
<organism evidence="1 2">
    <name type="scientific">Peronosclerospora sorghi</name>
    <dbReference type="NCBI Taxonomy" id="230839"/>
    <lineage>
        <taxon>Eukaryota</taxon>
        <taxon>Sar</taxon>
        <taxon>Stramenopiles</taxon>
        <taxon>Oomycota</taxon>
        <taxon>Peronosporomycetes</taxon>
        <taxon>Peronosporales</taxon>
        <taxon>Peronosporaceae</taxon>
        <taxon>Peronosclerospora</taxon>
    </lineage>
</organism>
<protein>
    <submittedName>
        <fullName evidence="1">Uncharacterized protein</fullName>
    </submittedName>
</protein>
<dbReference type="EMBL" id="CM047591">
    <property type="protein sequence ID" value="KAI9919234.1"/>
    <property type="molecule type" value="Genomic_DNA"/>
</dbReference>
<sequence length="82" mass="9458">MHPTKPVFLIATWIHESNRQVGSDVREFPVSLKMPQRRRIDVDTFHSMWLNSIYIVENFSCLHVVSELKMGSPPAAEYDSLA</sequence>
<evidence type="ECO:0000313" key="1">
    <source>
        <dbReference type="EMBL" id="KAI9919234.1"/>
    </source>
</evidence>
<reference evidence="1 2" key="1">
    <citation type="journal article" date="2022" name="bioRxiv">
        <title>The genome of the oomycete Peronosclerospora sorghi, a cosmopolitan pathogen of maize and sorghum, is inflated with dispersed pseudogenes.</title>
        <authorList>
            <person name="Fletcher K."/>
            <person name="Martin F."/>
            <person name="Isakeit T."/>
            <person name="Cavanaugh K."/>
            <person name="Magill C."/>
            <person name="Michelmore R."/>
        </authorList>
    </citation>
    <scope>NUCLEOTIDE SEQUENCE [LARGE SCALE GENOMIC DNA]</scope>
    <source>
        <strain evidence="1">P6</strain>
    </source>
</reference>